<keyword evidence="8" id="KW-1185">Reference proteome</keyword>
<dbReference type="InterPro" id="IPR002104">
    <property type="entry name" value="Integrase_catalytic"/>
</dbReference>
<dbReference type="SUPFAM" id="SSF56349">
    <property type="entry name" value="DNA breaking-rejoining enzymes"/>
    <property type="match status" value="1"/>
</dbReference>
<dbReference type="PANTHER" id="PTHR30349:SF41">
    <property type="entry name" value="INTEGRASE_RECOMBINASE PROTEIN MJ0367-RELATED"/>
    <property type="match status" value="1"/>
</dbReference>
<dbReference type="InterPro" id="IPR011010">
    <property type="entry name" value="DNA_brk_join_enz"/>
</dbReference>
<dbReference type="Gene3D" id="1.10.150.130">
    <property type="match status" value="1"/>
</dbReference>
<comment type="caution">
    <text evidence="7">The sequence shown here is derived from an EMBL/GenBank/DDBJ whole genome shotgun (WGS) entry which is preliminary data.</text>
</comment>
<dbReference type="RefSeq" id="WP_337679001.1">
    <property type="nucleotide sequence ID" value="NZ_JBBFKB010000102.1"/>
</dbReference>
<dbReference type="AlphaFoldDB" id="A0AB35XXV3"/>
<dbReference type="PANTHER" id="PTHR30349">
    <property type="entry name" value="PHAGE INTEGRASE-RELATED"/>
    <property type="match status" value="1"/>
</dbReference>
<evidence type="ECO:0000259" key="6">
    <source>
        <dbReference type="PROSITE" id="PS51900"/>
    </source>
</evidence>
<protein>
    <submittedName>
        <fullName evidence="7">Site-specific integrase</fullName>
    </submittedName>
</protein>
<reference evidence="7 8" key="1">
    <citation type="submission" date="2024-03" db="EMBL/GenBank/DDBJ databases">
        <authorList>
            <person name="Plomp N."/>
            <person name="Harmsen H.J."/>
        </authorList>
    </citation>
    <scope>NUCLEOTIDE SEQUENCE [LARGE SCALE GENOMIC DNA]</scope>
    <source>
        <strain evidence="7 8">HTF-76H</strain>
    </source>
</reference>
<dbReference type="InterPro" id="IPR050090">
    <property type="entry name" value="Tyrosine_recombinase_XerCD"/>
</dbReference>
<dbReference type="InterPro" id="IPR044068">
    <property type="entry name" value="CB"/>
</dbReference>
<dbReference type="EMBL" id="JBBFKC010000004">
    <property type="protein sequence ID" value="MEJ3690650.1"/>
    <property type="molecule type" value="Genomic_DNA"/>
</dbReference>
<evidence type="ECO:0000259" key="5">
    <source>
        <dbReference type="PROSITE" id="PS51898"/>
    </source>
</evidence>
<keyword evidence="2 4" id="KW-0238">DNA-binding</keyword>
<dbReference type="InterPro" id="IPR010998">
    <property type="entry name" value="Integrase_recombinase_N"/>
</dbReference>
<evidence type="ECO:0000256" key="1">
    <source>
        <dbReference type="ARBA" id="ARBA00008857"/>
    </source>
</evidence>
<comment type="similarity">
    <text evidence="1">Belongs to the 'phage' integrase family.</text>
</comment>
<dbReference type="CDD" id="cd01189">
    <property type="entry name" value="INT_ICEBs1_C_like"/>
    <property type="match status" value="1"/>
</dbReference>
<accession>A0AB35XXV3</accession>
<dbReference type="InterPro" id="IPR013762">
    <property type="entry name" value="Integrase-like_cat_sf"/>
</dbReference>
<evidence type="ECO:0000256" key="2">
    <source>
        <dbReference type="ARBA" id="ARBA00023125"/>
    </source>
</evidence>
<dbReference type="Proteomes" id="UP001379600">
    <property type="component" value="Unassembled WGS sequence"/>
</dbReference>
<feature type="domain" description="Tyr recombinase" evidence="5">
    <location>
        <begin position="165"/>
        <end position="377"/>
    </location>
</feature>
<sequence>MAESKKQPAKRPDGGVCIHRSVGLPKSRVFYGKTKAEAERKYQDAVLAYKLECMDPKEKRYTFRAVSVAYEEYIRGPEKPVRRGTVNAYKKHFAPARAYFGDTVMNDIDAQAVGGYLAHLKMEGKSKHSIKNAKSVLSCIFTYWCANFHGTGNPVLLAKLPAGLKDGRRVEPTEEQRDLINAHPEGCGFWAWLFEYTGLRMGEANGLQWKDVDLDAGKITPVQAMPWDHNQPYRELLKTEKAYRSIPVLTPLRPMLEAGKAAHQPEDYVLSGASKPLTQCQYSHQWMLYCRELGLCESYTRTTKMPAYQNRPERIVERVVYKPLVTAHQFRHLFATNLFYAGVPDMVAQQLLGHSDIMTTRRIYQHLREKENARYTAQLDAYVSKNL</sequence>
<evidence type="ECO:0000313" key="7">
    <source>
        <dbReference type="EMBL" id="MEJ3690650.1"/>
    </source>
</evidence>
<feature type="domain" description="Core-binding (CB)" evidence="6">
    <location>
        <begin position="61"/>
        <end position="145"/>
    </location>
</feature>
<dbReference type="GO" id="GO:0006310">
    <property type="term" value="P:DNA recombination"/>
    <property type="evidence" value="ECO:0007669"/>
    <property type="project" value="UniProtKB-KW"/>
</dbReference>
<dbReference type="PROSITE" id="PS51898">
    <property type="entry name" value="TYR_RECOMBINASE"/>
    <property type="match status" value="1"/>
</dbReference>
<dbReference type="Pfam" id="PF00589">
    <property type="entry name" value="Phage_integrase"/>
    <property type="match status" value="1"/>
</dbReference>
<dbReference type="PROSITE" id="PS51900">
    <property type="entry name" value="CB"/>
    <property type="match status" value="1"/>
</dbReference>
<dbReference type="GO" id="GO:0003677">
    <property type="term" value="F:DNA binding"/>
    <property type="evidence" value="ECO:0007669"/>
    <property type="project" value="UniProtKB-UniRule"/>
</dbReference>
<proteinExistence type="inferred from homology"/>
<evidence type="ECO:0000256" key="4">
    <source>
        <dbReference type="PROSITE-ProRule" id="PRU01248"/>
    </source>
</evidence>
<organism evidence="7 8">
    <name type="scientific">Faecalibacterium taiwanense</name>
    <dbReference type="NCBI Taxonomy" id="3030638"/>
    <lineage>
        <taxon>Bacteria</taxon>
        <taxon>Bacillati</taxon>
        <taxon>Bacillota</taxon>
        <taxon>Clostridia</taxon>
        <taxon>Eubacteriales</taxon>
        <taxon>Oscillospiraceae</taxon>
        <taxon>Faecalibacterium</taxon>
    </lineage>
</organism>
<dbReference type="GO" id="GO:0015074">
    <property type="term" value="P:DNA integration"/>
    <property type="evidence" value="ECO:0007669"/>
    <property type="project" value="InterPro"/>
</dbReference>
<dbReference type="Gene3D" id="1.10.443.10">
    <property type="entry name" value="Intergrase catalytic core"/>
    <property type="match status" value="1"/>
</dbReference>
<keyword evidence="3" id="KW-0233">DNA recombination</keyword>
<name>A0AB35XXV3_9FIRM</name>
<evidence type="ECO:0000256" key="3">
    <source>
        <dbReference type="ARBA" id="ARBA00023172"/>
    </source>
</evidence>
<gene>
    <name evidence="7" type="ORF">WF787_05325</name>
</gene>
<evidence type="ECO:0000313" key="8">
    <source>
        <dbReference type="Proteomes" id="UP001379600"/>
    </source>
</evidence>